<accession>A0A2T4BVA8</accession>
<protein>
    <submittedName>
        <fullName evidence="1">Uncharacterized protein</fullName>
    </submittedName>
</protein>
<reference evidence="1 2" key="1">
    <citation type="submission" date="2016-07" db="EMBL/GenBank/DDBJ databases">
        <title>Multiple horizontal gene transfer events from other fungi enriched the ability of initially mycotrophic Trichoderma (Ascomycota) to feed on dead plant biomass.</title>
        <authorList>
            <consortium name="DOE Joint Genome Institute"/>
            <person name="Aerts A."/>
            <person name="Atanasova L."/>
            <person name="Chenthamara K."/>
            <person name="Zhang J."/>
            <person name="Grujic M."/>
            <person name="Henrissat B."/>
            <person name="Kuo A."/>
            <person name="Salamov A."/>
            <person name="Lipzen A."/>
            <person name="Labutti K."/>
            <person name="Barry K."/>
            <person name="Miao Y."/>
            <person name="Rahimi M.J."/>
            <person name="Shen Q."/>
            <person name="Grigoriev I.V."/>
            <person name="Kubicek C.P."/>
            <person name="Druzhinina I.S."/>
        </authorList>
    </citation>
    <scope>NUCLEOTIDE SEQUENCE [LARGE SCALE GENOMIC DNA]</scope>
    <source>
        <strain evidence="1 2">ATCC 18648</strain>
    </source>
</reference>
<dbReference type="AlphaFoldDB" id="A0A2T4BVA8"/>
<evidence type="ECO:0000313" key="2">
    <source>
        <dbReference type="Proteomes" id="UP000240760"/>
    </source>
</evidence>
<sequence length="180" mass="20563">MHRRYRSSTSCRSKGKSLSRSLFLPRRDMHGSLRGLKSLSLRILLPRRDHCLWQRRSTTRIQLLTVVFPMATCLPGKQRFFNIHISVGALKHRRPIHTHLLRLKSNFGVWARKCTTAGCFGLSQDLILRTGYTAVSREMVPTDSNTRYNQAETSRVTWGSSSLPLQAETRENSKAPLKTG</sequence>
<name>A0A2T4BVA8_TRILO</name>
<organism evidence="1 2">
    <name type="scientific">Trichoderma longibrachiatum ATCC 18648</name>
    <dbReference type="NCBI Taxonomy" id="983965"/>
    <lineage>
        <taxon>Eukaryota</taxon>
        <taxon>Fungi</taxon>
        <taxon>Dikarya</taxon>
        <taxon>Ascomycota</taxon>
        <taxon>Pezizomycotina</taxon>
        <taxon>Sordariomycetes</taxon>
        <taxon>Hypocreomycetidae</taxon>
        <taxon>Hypocreales</taxon>
        <taxon>Hypocreaceae</taxon>
        <taxon>Trichoderma</taxon>
    </lineage>
</organism>
<evidence type="ECO:0000313" key="1">
    <source>
        <dbReference type="EMBL" id="PTB73238.1"/>
    </source>
</evidence>
<dbReference type="EMBL" id="KZ679139">
    <property type="protein sequence ID" value="PTB73238.1"/>
    <property type="molecule type" value="Genomic_DNA"/>
</dbReference>
<keyword evidence="2" id="KW-1185">Reference proteome</keyword>
<dbReference type="Proteomes" id="UP000240760">
    <property type="component" value="Unassembled WGS sequence"/>
</dbReference>
<gene>
    <name evidence="1" type="ORF">M440DRAFT_1076271</name>
</gene>
<proteinExistence type="predicted"/>